<reference evidence="4" key="3">
    <citation type="submission" date="2025-09" db="UniProtKB">
        <authorList>
            <consortium name="Ensembl"/>
        </authorList>
    </citation>
    <scope>IDENTIFICATION</scope>
</reference>
<proteinExistence type="predicted"/>
<dbReference type="InterPro" id="IPR055310">
    <property type="entry name" value="CEP112"/>
</dbReference>
<dbReference type="PANTHER" id="PTHR18871:SF2">
    <property type="entry name" value="CENTROSOMAL PROTEIN OF 112 KDA"/>
    <property type="match status" value="1"/>
</dbReference>
<keyword evidence="1" id="KW-0175">Coiled coil</keyword>
<evidence type="ECO:0000256" key="2">
    <source>
        <dbReference type="SAM" id="MobiDB-lite"/>
    </source>
</evidence>
<dbReference type="Ensembl" id="ENSTRUT00000041771.3">
    <property type="protein sequence ID" value="ENSTRUP00000041627.3"/>
    <property type="gene ID" value="ENSTRUG00000016280.3"/>
</dbReference>
<feature type="domain" description="DUF4485" evidence="3">
    <location>
        <begin position="11"/>
        <end position="96"/>
    </location>
</feature>
<organism evidence="4 5">
    <name type="scientific">Takifugu rubripes</name>
    <name type="common">Japanese pufferfish</name>
    <name type="synonym">Fugu rubripes</name>
    <dbReference type="NCBI Taxonomy" id="31033"/>
    <lineage>
        <taxon>Eukaryota</taxon>
        <taxon>Metazoa</taxon>
        <taxon>Chordata</taxon>
        <taxon>Craniata</taxon>
        <taxon>Vertebrata</taxon>
        <taxon>Euteleostomi</taxon>
        <taxon>Actinopterygii</taxon>
        <taxon>Neopterygii</taxon>
        <taxon>Teleostei</taxon>
        <taxon>Neoteleostei</taxon>
        <taxon>Acanthomorphata</taxon>
        <taxon>Eupercaria</taxon>
        <taxon>Tetraodontiformes</taxon>
        <taxon>Tetradontoidea</taxon>
        <taxon>Tetraodontidae</taxon>
        <taxon>Takifugu</taxon>
    </lineage>
</organism>
<keyword evidence="5" id="KW-1185">Reference proteome</keyword>
<feature type="region of interest" description="Disordered" evidence="2">
    <location>
        <begin position="610"/>
        <end position="665"/>
    </location>
</feature>
<feature type="compositionally biased region" description="Basic and acidic residues" evidence="2">
    <location>
        <begin position="610"/>
        <end position="646"/>
    </location>
</feature>
<gene>
    <name evidence="4" type="primary">cep112</name>
</gene>
<feature type="coiled-coil region" evidence="1">
    <location>
        <begin position="676"/>
        <end position="707"/>
    </location>
</feature>
<feature type="coiled-coil region" evidence="1">
    <location>
        <begin position="168"/>
        <end position="235"/>
    </location>
</feature>
<name>H2UXE8_TAKRU</name>
<dbReference type="Pfam" id="PF14846">
    <property type="entry name" value="DUF4485"/>
    <property type="match status" value="1"/>
</dbReference>
<feature type="compositionally biased region" description="Polar residues" evidence="2">
    <location>
        <begin position="648"/>
        <end position="663"/>
    </location>
</feature>
<reference evidence="4 5" key="1">
    <citation type="journal article" date="2011" name="Genome Biol. Evol.">
        <title>Integration of the genetic map and genome assembly of fugu facilitates insights into distinct features of genome evolution in teleosts and mammals.</title>
        <authorList>
            <person name="Kai W."/>
            <person name="Kikuchi K."/>
            <person name="Tohari S."/>
            <person name="Chew A.K."/>
            <person name="Tay A."/>
            <person name="Fujiwara A."/>
            <person name="Hosoya S."/>
            <person name="Suetake H."/>
            <person name="Naruse K."/>
            <person name="Brenner S."/>
            <person name="Suzuki Y."/>
            <person name="Venkatesh B."/>
        </authorList>
    </citation>
    <scope>NUCLEOTIDE SEQUENCE [LARGE SCALE GENOMIC DNA]</scope>
</reference>
<evidence type="ECO:0000313" key="4">
    <source>
        <dbReference type="Ensembl" id="ENSTRUP00000041627.3"/>
    </source>
</evidence>
<feature type="region of interest" description="Disordered" evidence="2">
    <location>
        <begin position="518"/>
        <end position="546"/>
    </location>
</feature>
<protein>
    <submittedName>
        <fullName evidence="4">Centrosomal protein 112</fullName>
    </submittedName>
</protein>
<feature type="region of interest" description="Disordered" evidence="2">
    <location>
        <begin position="436"/>
        <end position="465"/>
    </location>
</feature>
<sequence>MSKHEEFNDRLDTEFDHFLLDMKPYVLKNPSKAERHQCALWIKKLCDPDTCAPGLLARKNRNMYARLLLHMLKRGLLELPFTVKPGPGPLKTLPTYMSIYFDEPLSARSLEQNDTDLPAWVTGELRDDTDDSLSAALLKDKLSSTPIAGHRRYCSNSTNYYYMSLLKLRKLKILEERHQEEKLKMQQKRDAAIEKILDRKNSEIEEIKGTYRAKQKESEEVILKLEKKVQVLLRESQIINESKDKQIAELKKMSEHSADSLRNEWEKKLHTAAAEMELEKFELQKKHSDDIQELLEDTNLRVAKMEAEYTSRSQATEQILSELKMKVKQQSVELEKNQVLQQKLMQEKAQLEVHVATLSAQLQEANRRNTILQKEKEQQREQHQQSVQKLLAKHEMDVSHVHQEHALSAAKASEVMEDFEIIVAQLKQQLLDSDLQRQHQVRESPVSPNDHSEAEREKKEAKIKTAKLEDTIRELESQLERAGESQRQQIQQADMALERLKKQVELSSEKAYAEMKLQMAEQRSQHEQERTRLQQQHSTGKDSLVQEHQRVVDSLEKQARATLQQHQQQSQEWRKCDTQRISTLEAELADSREELLSVRALHKRQLAEVSLHREEDRRRAQRDKEESLNRLRSDMESSRRDLERSHQQQKAAVQEKTQGSVPNRKSDPIYAHLQLIVELQSSLGNAKEEAVRLKEATDQQLQDADAQWAEDRRKMADKADQAVKVSLDRARICAESSLTQCFCQATEVRRQYEEKIKGLMPAELQKELEDTITSLKAQVNFLQKRAAVLQEDLDACRGRR</sequence>
<evidence type="ECO:0000256" key="1">
    <source>
        <dbReference type="SAM" id="Coils"/>
    </source>
</evidence>
<evidence type="ECO:0000259" key="3">
    <source>
        <dbReference type="Pfam" id="PF14846"/>
    </source>
</evidence>
<dbReference type="AlphaFoldDB" id="H2UXE8"/>
<feature type="coiled-coil region" evidence="1">
    <location>
        <begin position="765"/>
        <end position="792"/>
    </location>
</feature>
<reference evidence="4" key="2">
    <citation type="submission" date="2025-08" db="UniProtKB">
        <authorList>
            <consortium name="Ensembl"/>
        </authorList>
    </citation>
    <scope>IDENTIFICATION</scope>
</reference>
<dbReference type="GeneTree" id="ENSGT00390000006544"/>
<feature type="compositionally biased region" description="Basic and acidic residues" evidence="2">
    <location>
        <begin position="450"/>
        <end position="465"/>
    </location>
</feature>
<evidence type="ECO:0000313" key="5">
    <source>
        <dbReference type="Proteomes" id="UP000005226"/>
    </source>
</evidence>
<dbReference type="Proteomes" id="UP000005226">
    <property type="component" value="Chromosome 5"/>
</dbReference>
<feature type="compositionally biased region" description="Basic and acidic residues" evidence="2">
    <location>
        <begin position="523"/>
        <end position="532"/>
    </location>
</feature>
<dbReference type="InterPro" id="IPR027831">
    <property type="entry name" value="DUF4485"/>
</dbReference>
<dbReference type="eggNOG" id="ENOG502QQAE">
    <property type="taxonomic scope" value="Eukaryota"/>
</dbReference>
<dbReference type="PANTHER" id="PTHR18871">
    <property type="entry name" value="CENTROSOMAL PROTEIN OF 112 KDA"/>
    <property type="match status" value="1"/>
</dbReference>
<accession>H2UXE8</accession>